<evidence type="ECO:0000313" key="1">
    <source>
        <dbReference type="EMBL" id="CAB4937183.1"/>
    </source>
</evidence>
<accession>A0A6J7J1F2</accession>
<proteinExistence type="predicted"/>
<organism evidence="1">
    <name type="scientific">freshwater metagenome</name>
    <dbReference type="NCBI Taxonomy" id="449393"/>
    <lineage>
        <taxon>unclassified sequences</taxon>
        <taxon>metagenomes</taxon>
        <taxon>ecological metagenomes</taxon>
    </lineage>
</organism>
<gene>
    <name evidence="1" type="ORF">UFOPK3772_00648</name>
</gene>
<protein>
    <submittedName>
        <fullName evidence="1">Unannotated protein</fullName>
    </submittedName>
</protein>
<sequence length="40" mass="4437">MVYQARIADDELKVRPQSSGAVLIEGPRHAEGSRPLVSRF</sequence>
<dbReference type="EMBL" id="CAFBNE010000013">
    <property type="protein sequence ID" value="CAB4937183.1"/>
    <property type="molecule type" value="Genomic_DNA"/>
</dbReference>
<dbReference type="AlphaFoldDB" id="A0A6J7J1F2"/>
<reference evidence="1" key="1">
    <citation type="submission" date="2020-05" db="EMBL/GenBank/DDBJ databases">
        <authorList>
            <person name="Chiriac C."/>
            <person name="Salcher M."/>
            <person name="Ghai R."/>
            <person name="Kavagutti S V."/>
        </authorList>
    </citation>
    <scope>NUCLEOTIDE SEQUENCE</scope>
</reference>
<name>A0A6J7J1F2_9ZZZZ</name>